<dbReference type="GO" id="GO:0016787">
    <property type="term" value="F:hydrolase activity"/>
    <property type="evidence" value="ECO:0007669"/>
    <property type="project" value="UniProtKB-KW"/>
</dbReference>
<dbReference type="Gene3D" id="3.40.50.1820">
    <property type="entry name" value="alpha/beta hydrolase"/>
    <property type="match status" value="1"/>
</dbReference>
<feature type="domain" description="AB hydrolase-1" evidence="1">
    <location>
        <begin position="51"/>
        <end position="290"/>
    </location>
</feature>
<dbReference type="Proteomes" id="UP000297288">
    <property type="component" value="Unassembled WGS sequence"/>
</dbReference>
<name>A0A4Z0VXN9_9BACT</name>
<comment type="caution">
    <text evidence="2">The sequence shown here is derived from an EMBL/GenBank/DDBJ whole genome shotgun (WGS) entry which is preliminary data.</text>
</comment>
<dbReference type="InterPro" id="IPR000073">
    <property type="entry name" value="AB_hydrolase_1"/>
</dbReference>
<evidence type="ECO:0000313" key="3">
    <source>
        <dbReference type="Proteomes" id="UP000297288"/>
    </source>
</evidence>
<evidence type="ECO:0000313" key="2">
    <source>
        <dbReference type="EMBL" id="TGG88868.1"/>
    </source>
</evidence>
<organism evidence="2 3">
    <name type="scientific">Geotoga petraea</name>
    <dbReference type="NCBI Taxonomy" id="28234"/>
    <lineage>
        <taxon>Bacteria</taxon>
        <taxon>Thermotogati</taxon>
        <taxon>Thermotogota</taxon>
        <taxon>Thermotogae</taxon>
        <taxon>Petrotogales</taxon>
        <taxon>Petrotogaceae</taxon>
        <taxon>Geotoga</taxon>
    </lineage>
</organism>
<dbReference type="PANTHER" id="PTHR43689:SF8">
    <property type="entry name" value="ALPHA_BETA-HYDROLASES SUPERFAMILY PROTEIN"/>
    <property type="match status" value="1"/>
</dbReference>
<reference evidence="2 3" key="1">
    <citation type="submission" date="2019-04" db="EMBL/GenBank/DDBJ databases">
        <title>Draft genome sequence data and analysis of a Fermenting Bacterium, Geotoga petraea strain HO-Geo1, isolated from heavy-oil petroleum reservoir in Russia.</title>
        <authorList>
            <person name="Grouzdev D.S."/>
            <person name="Semenova E.M."/>
            <person name="Sokolova D.S."/>
            <person name="Tourova T.P."/>
            <person name="Poltaraus A.B."/>
            <person name="Nazina T.N."/>
        </authorList>
    </citation>
    <scope>NUCLEOTIDE SEQUENCE [LARGE SCALE GENOMIC DNA]</scope>
    <source>
        <strain evidence="2 3">HO-Geo1</strain>
    </source>
</reference>
<sequence length="305" mass="35315">MLILLFTIPFLYNYEDGVYSHRELAYSDSKFMRIDGFDVHYKEYGEQNEKTIILLHGFGSHTYTWDKVIKQLGEKYHVIAFDRPSFGLTERVFDIEENIYSTDYQIDLIKKIMNKKNIEKAILIGNSAGGTISLNFYFRYPELVERLILVDAAVYVGGGFPDFVKLLLFLPQVNYLGPEITSILLNNNSDEFIKSAFYDDLKVTDEVLAEYKRPTLVKGYKKAFWEFIKGTQNYEIIEKLDEIEVPTLVITGDNDVIVPTEQSIKLSKDIKNSKLVILENTGHLPQEENPVEFIQVVEKFLKTEQ</sequence>
<dbReference type="InterPro" id="IPR029058">
    <property type="entry name" value="AB_hydrolase_fold"/>
</dbReference>
<dbReference type="AlphaFoldDB" id="A0A4Z0VXN9"/>
<dbReference type="Pfam" id="PF00561">
    <property type="entry name" value="Abhydrolase_1"/>
    <property type="match status" value="1"/>
</dbReference>
<proteinExistence type="predicted"/>
<gene>
    <name evidence="2" type="ORF">E4650_01350</name>
</gene>
<dbReference type="PRINTS" id="PR00412">
    <property type="entry name" value="EPOXHYDRLASE"/>
</dbReference>
<dbReference type="PRINTS" id="PR00111">
    <property type="entry name" value="ABHYDROLASE"/>
</dbReference>
<keyword evidence="2" id="KW-0378">Hydrolase</keyword>
<dbReference type="PANTHER" id="PTHR43689">
    <property type="entry name" value="HYDROLASE"/>
    <property type="match status" value="1"/>
</dbReference>
<evidence type="ECO:0000259" key="1">
    <source>
        <dbReference type="Pfam" id="PF00561"/>
    </source>
</evidence>
<dbReference type="InterPro" id="IPR000639">
    <property type="entry name" value="Epox_hydrolase-like"/>
</dbReference>
<dbReference type="SUPFAM" id="SSF53474">
    <property type="entry name" value="alpha/beta-Hydrolases"/>
    <property type="match status" value="1"/>
</dbReference>
<accession>A0A4Z0VXN9</accession>
<protein>
    <submittedName>
        <fullName evidence="2">Alpha/beta hydrolase</fullName>
    </submittedName>
</protein>
<dbReference type="OrthoDB" id="252464at2"/>
<dbReference type="EMBL" id="SRME01000001">
    <property type="protein sequence ID" value="TGG88868.1"/>
    <property type="molecule type" value="Genomic_DNA"/>
</dbReference>
<dbReference type="RefSeq" id="WP_135402480.1">
    <property type="nucleotide sequence ID" value="NZ_SRME01000001.1"/>
</dbReference>